<dbReference type="Proteomes" id="UP001283361">
    <property type="component" value="Unassembled WGS sequence"/>
</dbReference>
<feature type="compositionally biased region" description="Basic and acidic residues" evidence="2">
    <location>
        <begin position="132"/>
        <end position="142"/>
    </location>
</feature>
<evidence type="ECO:0000256" key="2">
    <source>
        <dbReference type="SAM" id="MobiDB-lite"/>
    </source>
</evidence>
<protein>
    <recommendedName>
        <fullName evidence="5">Dachshund</fullName>
    </recommendedName>
</protein>
<evidence type="ECO:0000256" key="1">
    <source>
        <dbReference type="SAM" id="Coils"/>
    </source>
</evidence>
<organism evidence="3 4">
    <name type="scientific">Elysia crispata</name>
    <name type="common">lettuce slug</name>
    <dbReference type="NCBI Taxonomy" id="231223"/>
    <lineage>
        <taxon>Eukaryota</taxon>
        <taxon>Metazoa</taxon>
        <taxon>Spiralia</taxon>
        <taxon>Lophotrochozoa</taxon>
        <taxon>Mollusca</taxon>
        <taxon>Gastropoda</taxon>
        <taxon>Heterobranchia</taxon>
        <taxon>Euthyneura</taxon>
        <taxon>Panpulmonata</taxon>
        <taxon>Sacoglossa</taxon>
        <taxon>Placobranchoidea</taxon>
        <taxon>Plakobranchidae</taxon>
        <taxon>Elysia</taxon>
    </lineage>
</organism>
<feature type="compositionally biased region" description="Acidic residues" evidence="2">
    <location>
        <begin position="170"/>
        <end position="198"/>
    </location>
</feature>
<gene>
    <name evidence="3" type="ORF">RRG08_028317</name>
</gene>
<feature type="compositionally biased region" description="Polar residues" evidence="2">
    <location>
        <begin position="393"/>
        <end position="410"/>
    </location>
</feature>
<sequence length="436" mass="48655">MTSLSVAINVIGIDLPFREATSRVLDLYLDRKPLMNGFPHVGYPAMPQFPNFFGMHQLMQPMAMASHIGGLRQHHQQPQQQQPPPQQQLDAGSERAKLERSNSDSGLVSPKPREDRLPLLGMYGAPSGLESRASHRPSEGEANKPLNLQVNGHRQDHKGQGGDSLGSRTDEEDEEEDADVDDDKISDDDMRQDDDLDDSYTSSDEYHAGEQGGLDKPRPNHSRHPFPAASPGSGQPELFVDFEDFVLKFNSIVRALVDAAKAVEKKAGEEKDQISVELVREKERRQELERAMLQEKKKRAFFQRRFRRLKKDIQSTADSVTSDPVKDQEKTDRSHAESSPEPVARNAQEAGSHDSDSERAANISTHSDLERDRKSETSASTERLPARRESYDPYSTSRGSPPATHHTSPAATRHTPPATSPIKFPFHQIVSPVQDV</sequence>
<evidence type="ECO:0000313" key="4">
    <source>
        <dbReference type="Proteomes" id="UP001283361"/>
    </source>
</evidence>
<feature type="compositionally biased region" description="Basic and acidic residues" evidence="2">
    <location>
        <begin position="92"/>
        <end position="102"/>
    </location>
</feature>
<feature type="compositionally biased region" description="Basic and acidic residues" evidence="2">
    <location>
        <begin position="204"/>
        <end position="218"/>
    </location>
</feature>
<proteinExistence type="predicted"/>
<reference evidence="3" key="1">
    <citation type="journal article" date="2023" name="G3 (Bethesda)">
        <title>A reference genome for the long-term kleptoplast-retaining sea slug Elysia crispata morphotype clarki.</title>
        <authorList>
            <person name="Eastman K.E."/>
            <person name="Pendleton A.L."/>
            <person name="Shaikh M.A."/>
            <person name="Suttiyut T."/>
            <person name="Ogas R."/>
            <person name="Tomko P."/>
            <person name="Gavelis G."/>
            <person name="Widhalm J.R."/>
            <person name="Wisecaver J.H."/>
        </authorList>
    </citation>
    <scope>NUCLEOTIDE SEQUENCE</scope>
    <source>
        <strain evidence="3">ECLA1</strain>
    </source>
</reference>
<dbReference type="EMBL" id="JAWDGP010001078">
    <property type="protein sequence ID" value="KAK3795116.1"/>
    <property type="molecule type" value="Genomic_DNA"/>
</dbReference>
<dbReference type="AlphaFoldDB" id="A0AAE1AXK3"/>
<feature type="compositionally biased region" description="Basic and acidic residues" evidence="2">
    <location>
        <begin position="367"/>
        <end position="376"/>
    </location>
</feature>
<accession>A0AAE1AXK3</accession>
<feature type="region of interest" description="Disordered" evidence="2">
    <location>
        <begin position="68"/>
        <end position="237"/>
    </location>
</feature>
<keyword evidence="4" id="KW-1185">Reference proteome</keyword>
<evidence type="ECO:0008006" key="5">
    <source>
        <dbReference type="Google" id="ProtNLM"/>
    </source>
</evidence>
<name>A0AAE1AXK3_9GAST</name>
<evidence type="ECO:0000313" key="3">
    <source>
        <dbReference type="EMBL" id="KAK3795116.1"/>
    </source>
</evidence>
<feature type="region of interest" description="Disordered" evidence="2">
    <location>
        <begin position="312"/>
        <end position="436"/>
    </location>
</feature>
<keyword evidence="1" id="KW-0175">Coiled coil</keyword>
<feature type="compositionally biased region" description="Basic and acidic residues" evidence="2">
    <location>
        <begin position="324"/>
        <end position="338"/>
    </location>
</feature>
<feature type="coiled-coil region" evidence="1">
    <location>
        <begin position="271"/>
        <end position="305"/>
    </location>
</feature>
<comment type="caution">
    <text evidence="3">The sequence shown here is derived from an EMBL/GenBank/DDBJ whole genome shotgun (WGS) entry which is preliminary data.</text>
</comment>